<gene>
    <name evidence="2" type="ORF">DN757_05685</name>
</gene>
<evidence type="ECO:0000313" key="2">
    <source>
        <dbReference type="EMBL" id="PZT56741.1"/>
    </source>
</evidence>
<dbReference type="EMBL" id="QKWW01000016">
    <property type="protein sequence ID" value="PZT56741.1"/>
    <property type="molecule type" value="Genomic_DNA"/>
</dbReference>
<dbReference type="AlphaFoldDB" id="A0A2W6NLU1"/>
<sequence>MATSREYATSVTVTRQELSKMILAQRTILESGRFKTGVADKAAIIAGLGSIGATVLGLIFIASAPVGIAAGVAGLSLSLFGIGLGGKMEDLLSYGISGMTDILTDITAYGNRYSQFQIKLPFLEYTLQDGTVLRFVQGRGVVERARSGGGWEIIN</sequence>
<evidence type="ECO:0000313" key="3">
    <source>
        <dbReference type="Proteomes" id="UP000249204"/>
    </source>
</evidence>
<feature type="transmembrane region" description="Helical" evidence="1">
    <location>
        <begin position="68"/>
        <end position="86"/>
    </location>
</feature>
<name>A0A2W6NLU1_9BACL</name>
<reference evidence="2 3" key="1">
    <citation type="submission" date="2018-06" db="EMBL/GenBank/DDBJ databases">
        <title>Isolation of heavy metals resistant Paenibacillus silvae NC2 from Gold-Copper mine in ZiJin, China.</title>
        <authorList>
            <person name="Xu J."/>
            <person name="Mazhar H.S."/>
            <person name="Rensing C."/>
        </authorList>
    </citation>
    <scope>NUCLEOTIDE SEQUENCE [LARGE SCALE GENOMIC DNA]</scope>
    <source>
        <strain evidence="2 3">NC2</strain>
    </source>
</reference>
<keyword evidence="1" id="KW-0812">Transmembrane</keyword>
<comment type="caution">
    <text evidence="2">The sequence shown here is derived from an EMBL/GenBank/DDBJ whole genome shotgun (WGS) entry which is preliminary data.</text>
</comment>
<proteinExistence type="predicted"/>
<dbReference type="RefSeq" id="WP_111269301.1">
    <property type="nucleotide sequence ID" value="NZ_QKWW01000016.1"/>
</dbReference>
<evidence type="ECO:0000256" key="1">
    <source>
        <dbReference type="SAM" id="Phobius"/>
    </source>
</evidence>
<accession>A0A2W6NLU1</accession>
<keyword evidence="1" id="KW-0472">Membrane</keyword>
<organism evidence="2 3">
    <name type="scientific">Paenibacillus silvae</name>
    <dbReference type="NCBI Taxonomy" id="1325358"/>
    <lineage>
        <taxon>Bacteria</taxon>
        <taxon>Bacillati</taxon>
        <taxon>Bacillota</taxon>
        <taxon>Bacilli</taxon>
        <taxon>Bacillales</taxon>
        <taxon>Paenibacillaceae</taxon>
        <taxon>Paenibacillus</taxon>
    </lineage>
</organism>
<protein>
    <submittedName>
        <fullName evidence="2">Uncharacterized protein</fullName>
    </submittedName>
</protein>
<dbReference type="Proteomes" id="UP000249204">
    <property type="component" value="Unassembled WGS sequence"/>
</dbReference>
<feature type="transmembrane region" description="Helical" evidence="1">
    <location>
        <begin position="42"/>
        <end position="62"/>
    </location>
</feature>
<keyword evidence="1" id="KW-1133">Transmembrane helix</keyword>